<dbReference type="Proteomes" id="UP000235584">
    <property type="component" value="Chromosome"/>
</dbReference>
<gene>
    <name evidence="1" type="ORF">C0V70_16580</name>
</gene>
<dbReference type="RefSeq" id="WP_102244983.1">
    <property type="nucleotide sequence ID" value="NZ_CP025704.1"/>
</dbReference>
<reference evidence="1 2" key="1">
    <citation type="submission" date="2018-01" db="EMBL/GenBank/DDBJ databases">
        <title>Complete genome sequence of Bacteriovorax stolpii DSM12778.</title>
        <authorList>
            <person name="Tang B."/>
            <person name="Chang J."/>
        </authorList>
    </citation>
    <scope>NUCLEOTIDE SEQUENCE [LARGE SCALE GENOMIC DNA]</scope>
    <source>
        <strain evidence="1 2">DSM 12778</strain>
    </source>
</reference>
<organism evidence="1 2">
    <name type="scientific">Bacteriovorax stolpii</name>
    <name type="common">Bdellovibrio stolpii</name>
    <dbReference type="NCBI Taxonomy" id="960"/>
    <lineage>
        <taxon>Bacteria</taxon>
        <taxon>Pseudomonadati</taxon>
        <taxon>Bdellovibrionota</taxon>
        <taxon>Bacteriovoracia</taxon>
        <taxon>Bacteriovoracales</taxon>
        <taxon>Bacteriovoracaceae</taxon>
        <taxon>Bacteriovorax</taxon>
    </lineage>
</organism>
<sequence length="187" mass="18725">MKINNIILATLILILFSCGQSSGVAPTISATTGATDPSCPTFVNGDMALPATSSILSGTAPTGWTGANYSTGFLEVYKVHSSQSSPAAGQQAASFGGSGATLTQVLTGLTVGNQYTISFEAGSDLVAAGVGQLSVNGVVVKTTPTLPQSFAPFTSSVFTATSTTATVVFTDTGTSQLNLTAVVLNCL</sequence>
<dbReference type="PROSITE" id="PS51257">
    <property type="entry name" value="PROKAR_LIPOPROTEIN"/>
    <property type="match status" value="1"/>
</dbReference>
<dbReference type="AlphaFoldDB" id="A0A2K9NVZ7"/>
<evidence type="ECO:0000313" key="2">
    <source>
        <dbReference type="Proteomes" id="UP000235584"/>
    </source>
</evidence>
<evidence type="ECO:0000313" key="1">
    <source>
        <dbReference type="EMBL" id="AUN99692.1"/>
    </source>
</evidence>
<keyword evidence="2" id="KW-1185">Reference proteome</keyword>
<dbReference type="KEGG" id="bsto:C0V70_16580"/>
<dbReference type="EMBL" id="CP025704">
    <property type="protein sequence ID" value="AUN99692.1"/>
    <property type="molecule type" value="Genomic_DNA"/>
</dbReference>
<proteinExistence type="predicted"/>
<protein>
    <submittedName>
        <fullName evidence="1">Uncharacterized protein</fullName>
    </submittedName>
</protein>
<accession>A0A2K9NVZ7</accession>
<name>A0A2K9NVZ7_BACTC</name>